<dbReference type="EMBL" id="JAHVAH010000001">
    <property type="protein sequence ID" value="MBW0144053.1"/>
    <property type="molecule type" value="Genomic_DNA"/>
</dbReference>
<evidence type="ECO:0000256" key="1">
    <source>
        <dbReference type="SAM" id="Phobius"/>
    </source>
</evidence>
<evidence type="ECO:0000313" key="3">
    <source>
        <dbReference type="Proteomes" id="UP000698028"/>
    </source>
</evidence>
<keyword evidence="1" id="KW-0812">Transmembrane</keyword>
<keyword evidence="3" id="KW-1185">Reference proteome</keyword>
<organism evidence="2 3">
    <name type="scientific">Sphingomicrobium clamense</name>
    <dbReference type="NCBI Taxonomy" id="2851013"/>
    <lineage>
        <taxon>Bacteria</taxon>
        <taxon>Pseudomonadati</taxon>
        <taxon>Pseudomonadota</taxon>
        <taxon>Alphaproteobacteria</taxon>
        <taxon>Sphingomonadales</taxon>
        <taxon>Sphingomonadaceae</taxon>
        <taxon>Sphingomicrobium</taxon>
    </lineage>
</organism>
<sequence>MSLSLSARAGRLLAGLEGGLNKIMTIWLLLAMSACSMRVGLATMGGGETGVGTAFPYILVTVAPLLSISFALKWFADTDRMSARQVRFDPVGKWQAVSLDEAKAHPLYGPNGFMVSLLIGILLNVPVRLAEYLVAIPAIPADVPAWLSTLHLLMTADVVIMTSLYTVVFVAALKRAPIFPMLLMSVWAFDLAMQLVIAELVTAEGLPVAVAEPLHALLEGNVKKVLISVGLWLPYLILSQRVNVTYRRRIAA</sequence>
<dbReference type="Proteomes" id="UP000698028">
    <property type="component" value="Unassembled WGS sequence"/>
</dbReference>
<proteinExistence type="predicted"/>
<feature type="transmembrane region" description="Helical" evidence="1">
    <location>
        <begin position="12"/>
        <end position="34"/>
    </location>
</feature>
<name>A0ABS6V4N8_9SPHN</name>
<accession>A0ABS6V4N8</accession>
<keyword evidence="1" id="KW-1133">Transmembrane helix</keyword>
<keyword evidence="1" id="KW-0472">Membrane</keyword>
<feature type="transmembrane region" description="Helical" evidence="1">
    <location>
        <begin position="54"/>
        <end position="75"/>
    </location>
</feature>
<evidence type="ECO:0000313" key="2">
    <source>
        <dbReference type="EMBL" id="MBW0144053.1"/>
    </source>
</evidence>
<feature type="transmembrane region" description="Helical" evidence="1">
    <location>
        <begin position="112"/>
        <end position="130"/>
    </location>
</feature>
<gene>
    <name evidence="2" type="ORF">KTQ36_01925</name>
</gene>
<feature type="transmembrane region" description="Helical" evidence="1">
    <location>
        <begin position="221"/>
        <end position="238"/>
    </location>
</feature>
<dbReference type="RefSeq" id="WP_218632085.1">
    <property type="nucleotide sequence ID" value="NZ_JAHVAH010000001.1"/>
</dbReference>
<reference evidence="2 3" key="1">
    <citation type="submission" date="2021-07" db="EMBL/GenBank/DDBJ databases">
        <title>The draft genome sequence of Sphingomicrobium sp. B8.</title>
        <authorList>
            <person name="Mu L."/>
        </authorList>
    </citation>
    <scope>NUCLEOTIDE SEQUENCE [LARGE SCALE GENOMIC DNA]</scope>
    <source>
        <strain evidence="2 3">B8</strain>
    </source>
</reference>
<comment type="caution">
    <text evidence="2">The sequence shown here is derived from an EMBL/GenBank/DDBJ whole genome shotgun (WGS) entry which is preliminary data.</text>
</comment>
<feature type="transmembrane region" description="Helical" evidence="1">
    <location>
        <begin position="150"/>
        <end position="171"/>
    </location>
</feature>
<feature type="transmembrane region" description="Helical" evidence="1">
    <location>
        <begin position="178"/>
        <end position="201"/>
    </location>
</feature>
<protein>
    <submittedName>
        <fullName evidence="2">DUF2569 domain-containing protein</fullName>
    </submittedName>
</protein>